<keyword evidence="2" id="KW-1185">Reference proteome</keyword>
<evidence type="ECO:0000313" key="1">
    <source>
        <dbReference type="EMBL" id="KAJ7557599.1"/>
    </source>
</evidence>
<reference evidence="2" key="1">
    <citation type="journal article" date="2024" name="Proc. Natl. Acad. Sci. U.S.A.">
        <title>Extraordinary preservation of gene collinearity over three hundred million years revealed in homosporous lycophytes.</title>
        <authorList>
            <person name="Li C."/>
            <person name="Wickell D."/>
            <person name="Kuo L.Y."/>
            <person name="Chen X."/>
            <person name="Nie B."/>
            <person name="Liao X."/>
            <person name="Peng D."/>
            <person name="Ji J."/>
            <person name="Jenkins J."/>
            <person name="Williams M."/>
            <person name="Shu S."/>
            <person name="Plott C."/>
            <person name="Barry K."/>
            <person name="Rajasekar S."/>
            <person name="Grimwood J."/>
            <person name="Han X."/>
            <person name="Sun S."/>
            <person name="Hou Z."/>
            <person name="He W."/>
            <person name="Dai G."/>
            <person name="Sun C."/>
            <person name="Schmutz J."/>
            <person name="Leebens-Mack J.H."/>
            <person name="Li F.W."/>
            <person name="Wang L."/>
        </authorList>
    </citation>
    <scope>NUCLEOTIDE SEQUENCE [LARGE SCALE GENOMIC DNA]</scope>
    <source>
        <strain evidence="2">cv. PW_Plant_1</strain>
    </source>
</reference>
<dbReference type="Proteomes" id="UP001162992">
    <property type="component" value="Chromosome 4"/>
</dbReference>
<accession>A0ACC2DTJ8</accession>
<proteinExistence type="predicted"/>
<sequence>MAMAMAVLWAAVVVLITILALFLRKWRNQGNDVKGLPKGCVGLPWVGETMEFMSYFSTSDPEPFVNKRVAKYGKVFKSHLFGKPTIISADAEFNKFVMQNDQKLFNMGYPTSFTEILGTYDMLMVNGELHKKMRGYAMTFLNSKKLQDYLLNDIDSYALLVLSTWKGRVVNVQDEARAYTFRVVAKQLISLGPGEACDSLMKEYYHLLNGIFSLPLKIPGSTYAKAVQDLLATVFSNETRPEDRMTNEQIMDYFLGLLSAGHISTATVLVYAIAFLTDSPKALNQLRKSEVCFPGTCVSVRPTGLIYSFHNKLERLLMLMSGPELQEENLAIKSNLKGQRLSWNDYKNSMPFTLDVIYETLRLTNISHGLYRTPIEDIKYQGYTIPKGWTVLAYSRAVHLDGVIYEDPLAFNPLRWKTMSPTINNFVVFGGGPRQCAGYELAKLEIAMFLHHLVTKFSWAPVEQDRKVYFPIVRMIKGLPIVVKDLKLPLS</sequence>
<dbReference type="EMBL" id="CM055095">
    <property type="protein sequence ID" value="KAJ7557599.1"/>
    <property type="molecule type" value="Genomic_DNA"/>
</dbReference>
<evidence type="ECO:0000313" key="2">
    <source>
        <dbReference type="Proteomes" id="UP001162992"/>
    </source>
</evidence>
<name>A0ACC2DTJ8_DIPCM</name>
<comment type="caution">
    <text evidence="1">The sequence shown here is derived from an EMBL/GenBank/DDBJ whole genome shotgun (WGS) entry which is preliminary data.</text>
</comment>
<gene>
    <name evidence="1" type="ORF">O6H91_04G000900</name>
</gene>
<organism evidence="1 2">
    <name type="scientific">Diphasiastrum complanatum</name>
    <name type="common">Issler's clubmoss</name>
    <name type="synonym">Lycopodium complanatum</name>
    <dbReference type="NCBI Taxonomy" id="34168"/>
    <lineage>
        <taxon>Eukaryota</taxon>
        <taxon>Viridiplantae</taxon>
        <taxon>Streptophyta</taxon>
        <taxon>Embryophyta</taxon>
        <taxon>Tracheophyta</taxon>
        <taxon>Lycopodiopsida</taxon>
        <taxon>Lycopodiales</taxon>
        <taxon>Lycopodiaceae</taxon>
        <taxon>Lycopodioideae</taxon>
        <taxon>Diphasiastrum</taxon>
    </lineage>
</organism>
<protein>
    <submittedName>
        <fullName evidence="1">Uncharacterized protein</fullName>
    </submittedName>
</protein>